<name>A0ABV3P4V9_9ACTN</name>
<keyword evidence="2" id="KW-1185">Reference proteome</keyword>
<protein>
    <submittedName>
        <fullName evidence="1">Uncharacterized protein</fullName>
    </submittedName>
</protein>
<accession>A0ABV3P4V9</accession>
<evidence type="ECO:0000313" key="1">
    <source>
        <dbReference type="EMBL" id="MEW9264659.1"/>
    </source>
</evidence>
<dbReference type="RefSeq" id="WP_367637443.1">
    <property type="nucleotide sequence ID" value="NZ_JBFNQN010000005.1"/>
</dbReference>
<sequence>MRPLRPTRLLSLDSGLWALDETQPVAAVLDRRTGRVERVVGWSQVPPEPAPTPWPPPRLLPDGPAFWTHPDGEAPLVRIGPGGVELAVWTHGLRLAAVGPDGAWCAPPPPPQDVVRSAQGRPGWGLQPSQLLHVARRGTPRRTNVPAPVRAAQAEDSGFFVALDAEPWHLEPLGADLHEVVWDTAWYRVPWGADVGEELLDVAEPVAEGPPVRTEDGRGTHSWLDPWSAGGDRHGVRLEGARWGFGWRADGAAAATGDLVAVVHNADGNPVRRIAMGRGTTTSAALVGTGSGERLVVAVRRDAPGVLAPPVDLLTVHRSGDVTPLLGGAEVDVSGHVRPLVDRPLEAGSYLRQVLATYGRLEEHWRTDAGLLPLVDGLSAARARLVGDWPDTVLEWTFEHPERPGVRLRRRVPLFDELGRITPPDSAAEALREDLLTGHVPPLDAARRGFLDL</sequence>
<dbReference type="Proteomes" id="UP001555826">
    <property type="component" value="Unassembled WGS sequence"/>
</dbReference>
<dbReference type="EMBL" id="JBFNQN010000005">
    <property type="protein sequence ID" value="MEW9264659.1"/>
    <property type="molecule type" value="Genomic_DNA"/>
</dbReference>
<comment type="caution">
    <text evidence="1">The sequence shown here is derived from an EMBL/GenBank/DDBJ whole genome shotgun (WGS) entry which is preliminary data.</text>
</comment>
<evidence type="ECO:0000313" key="2">
    <source>
        <dbReference type="Proteomes" id="UP001555826"/>
    </source>
</evidence>
<reference evidence="1 2" key="1">
    <citation type="submission" date="2024-07" db="EMBL/GenBank/DDBJ databases">
        <authorList>
            <person name="Thanompreechachai J."/>
            <person name="Duangmal K."/>
        </authorList>
    </citation>
    <scope>NUCLEOTIDE SEQUENCE [LARGE SCALE GENOMIC DNA]</scope>
    <source>
        <strain evidence="1 2">KCTC 19886</strain>
    </source>
</reference>
<proteinExistence type="predicted"/>
<organism evidence="1 2">
    <name type="scientific">Kineococcus endophyticus</name>
    <dbReference type="NCBI Taxonomy" id="1181883"/>
    <lineage>
        <taxon>Bacteria</taxon>
        <taxon>Bacillati</taxon>
        <taxon>Actinomycetota</taxon>
        <taxon>Actinomycetes</taxon>
        <taxon>Kineosporiales</taxon>
        <taxon>Kineosporiaceae</taxon>
        <taxon>Kineococcus</taxon>
    </lineage>
</organism>
<gene>
    <name evidence="1" type="ORF">AB1207_07865</name>
</gene>